<reference evidence="1 2" key="1">
    <citation type="submission" date="2020-08" db="EMBL/GenBank/DDBJ databases">
        <title>Genomic Encyclopedia of Type Strains, Phase IV (KMG-V): Genome sequencing to study the core and pangenomes of soil and plant-associated prokaryotes.</title>
        <authorList>
            <person name="Whitman W."/>
        </authorList>
    </citation>
    <scope>NUCLEOTIDE SEQUENCE [LARGE SCALE GENOMIC DNA]</scope>
    <source>
        <strain evidence="1 2">X5P3</strain>
    </source>
</reference>
<gene>
    <name evidence="1" type="ORF">HDF15_004534</name>
</gene>
<protein>
    <submittedName>
        <fullName evidence="1">Uncharacterized protein</fullName>
    </submittedName>
</protein>
<sequence>MITIYNNTGTKGGGVSNPPIYYDVQVNFWSIDQMLDTGEWTTALPQTPLTVQRSSDNGYILLVRESLSPETVFAYYIRKDDNLTISKMQDDPYVQSDDYTLPNLKYFNWNNPAVA</sequence>
<comment type="caution">
    <text evidence="1">The sequence shown here is derived from an EMBL/GenBank/DDBJ whole genome shotgun (WGS) entry which is preliminary data.</text>
</comment>
<evidence type="ECO:0000313" key="1">
    <source>
        <dbReference type="EMBL" id="MBB5066160.1"/>
    </source>
</evidence>
<proteinExistence type="predicted"/>
<evidence type="ECO:0000313" key="2">
    <source>
        <dbReference type="Proteomes" id="UP000584867"/>
    </source>
</evidence>
<dbReference type="EMBL" id="JACHIO010000024">
    <property type="protein sequence ID" value="MBB5066160.1"/>
    <property type="molecule type" value="Genomic_DNA"/>
</dbReference>
<dbReference type="RefSeq" id="WP_184259465.1">
    <property type="nucleotide sequence ID" value="NZ_JACHIO010000024.1"/>
</dbReference>
<organism evidence="1 2">
    <name type="scientific">Granulicella mallensis</name>
    <dbReference type="NCBI Taxonomy" id="940614"/>
    <lineage>
        <taxon>Bacteria</taxon>
        <taxon>Pseudomonadati</taxon>
        <taxon>Acidobacteriota</taxon>
        <taxon>Terriglobia</taxon>
        <taxon>Terriglobales</taxon>
        <taxon>Acidobacteriaceae</taxon>
        <taxon>Granulicella</taxon>
    </lineage>
</organism>
<name>A0A7W7ZU60_9BACT</name>
<dbReference type="AlphaFoldDB" id="A0A7W7ZU60"/>
<dbReference type="Proteomes" id="UP000584867">
    <property type="component" value="Unassembled WGS sequence"/>
</dbReference>
<accession>A0A7W7ZU60</accession>